<feature type="transmembrane region" description="Helical" evidence="6">
    <location>
        <begin position="88"/>
        <end position="111"/>
    </location>
</feature>
<dbReference type="KEGG" id="spar:SPRG_07387"/>
<reference evidence="8 9" key="1">
    <citation type="journal article" date="2013" name="PLoS Genet.">
        <title>Distinctive expansion of potential virulence genes in the genome of the oomycete fish pathogen Saprolegnia parasitica.</title>
        <authorList>
            <person name="Jiang R.H."/>
            <person name="de Bruijn I."/>
            <person name="Haas B.J."/>
            <person name="Belmonte R."/>
            <person name="Lobach L."/>
            <person name="Christie J."/>
            <person name="van den Ackerveken G."/>
            <person name="Bottin A."/>
            <person name="Bulone V."/>
            <person name="Diaz-Moreno S.M."/>
            <person name="Dumas B."/>
            <person name="Fan L."/>
            <person name="Gaulin E."/>
            <person name="Govers F."/>
            <person name="Grenville-Briggs L.J."/>
            <person name="Horner N.R."/>
            <person name="Levin J.Z."/>
            <person name="Mammella M."/>
            <person name="Meijer H.J."/>
            <person name="Morris P."/>
            <person name="Nusbaum C."/>
            <person name="Oome S."/>
            <person name="Phillips A.J."/>
            <person name="van Rooyen D."/>
            <person name="Rzeszutek E."/>
            <person name="Saraiva M."/>
            <person name="Secombes C.J."/>
            <person name="Seidl M.F."/>
            <person name="Snel B."/>
            <person name="Stassen J.H."/>
            <person name="Sykes S."/>
            <person name="Tripathy S."/>
            <person name="van den Berg H."/>
            <person name="Vega-Arreguin J.C."/>
            <person name="Wawra S."/>
            <person name="Young S.K."/>
            <person name="Zeng Q."/>
            <person name="Dieguez-Uribeondo J."/>
            <person name="Russ C."/>
            <person name="Tyler B.M."/>
            <person name="van West P."/>
        </authorList>
    </citation>
    <scope>NUCLEOTIDE SEQUENCE [LARGE SCALE GENOMIC DNA]</scope>
    <source>
        <strain evidence="8 9">CBS 223.65</strain>
    </source>
</reference>
<dbReference type="STRING" id="695850.A0A067CBD4"/>
<dbReference type="SUPFAM" id="SSF81321">
    <property type="entry name" value="Family A G protein-coupled receptor-like"/>
    <property type="match status" value="1"/>
</dbReference>
<name>A0A067CBD4_SAPPC</name>
<evidence type="ECO:0000256" key="2">
    <source>
        <dbReference type="ARBA" id="ARBA00022692"/>
    </source>
</evidence>
<evidence type="ECO:0000256" key="5">
    <source>
        <dbReference type="SAM" id="MobiDB-lite"/>
    </source>
</evidence>
<evidence type="ECO:0000313" key="8">
    <source>
        <dbReference type="EMBL" id="KDO27788.1"/>
    </source>
</evidence>
<proteinExistence type="predicted"/>
<dbReference type="RefSeq" id="XP_012201563.1">
    <property type="nucleotide sequence ID" value="XM_012346173.1"/>
</dbReference>
<sequence length="862" mass="95168">MPAPVPTQWLDAFVTPAIYTTSTLSILGCAFIFTSVARSSSVRADTVDMTTRLIVVMSIIDLFDASFKLFGTYAYAHQTLCNVQGFVMNAAGISAVSWLSCMSHSWYCWVVMGDSEARLRSRFGAYVALSFLPSIGVSLYLGIDGKYGPATFYCWIADSHQDLRLSCFFTWVGASALFIVLTSFLVCLDVSRRAKLQENTEVEASVSAIYNKLAAYVSVFVFVWGPCILNRLVEWQQQPMDPPTLWLLGLHIVCNNAQGFLNAMIYGGAFRLLWKRCAGDVIEDDTASIRTSLCSTQQVADTSSHVLSIFATTFNMGEGAAPSDLSKWIAVGHDLYVIGIQECLDLGGLRAAIKSFLERSARRPFTDYTRDIGSTNTALGYHGFIGIFIFVPQDSVDAGHFSIPSPTNPEVNCGKTLHMRTANKGAVGLAFRYLDTSIAVVSCHLASDAKGKSQLRRRNEDAALVWQSLHLSSDDHVMDFPLLHHHTIVLGDLNYRLTRLHASPETILNLVEGAMHERKWPKHVTSPPPSSSTTATDDDINNELALPPAADGAWADVLDHDELRAVLQQHSAFAGFAEAPIAFPPTFRRRRGTSLLSAAKISDSFSLHVANGGGVRVPSYTDRILYHSLHDLRHNLRCASYQSHESVDISDHKPVSCVFLIAAKESPFQTPLDVTLLSDAPRPSRMTDYNGVRDCTVLLQDLHVQWISPHERPSLYPTSDDGSMDAGAASDEPQHVTTIFPLPLEDIFAEQRKLHELAARWEHGVVKAPIGRHGRNFNQFHVAMEDAMQQGIVHRCYAQAKRHMHLALSVHSTSRSLGQCTLSLDEAFVHANRGHWVAFEHDLSAHGARTGVVRGRLLFKSK</sequence>
<comment type="subcellular location">
    <subcellularLocation>
        <location evidence="1">Membrane</location>
        <topology evidence="1">Multi-pass membrane protein</topology>
    </subcellularLocation>
</comment>
<dbReference type="GO" id="GO:0016020">
    <property type="term" value="C:membrane"/>
    <property type="evidence" value="ECO:0007669"/>
    <property type="project" value="UniProtKB-SubCell"/>
</dbReference>
<evidence type="ECO:0000259" key="7">
    <source>
        <dbReference type="SMART" id="SM00128"/>
    </source>
</evidence>
<organism evidence="8 9">
    <name type="scientific">Saprolegnia parasitica (strain CBS 223.65)</name>
    <dbReference type="NCBI Taxonomy" id="695850"/>
    <lineage>
        <taxon>Eukaryota</taxon>
        <taxon>Sar</taxon>
        <taxon>Stramenopiles</taxon>
        <taxon>Oomycota</taxon>
        <taxon>Saprolegniomycetes</taxon>
        <taxon>Saprolegniales</taxon>
        <taxon>Saprolegniaceae</taxon>
        <taxon>Saprolegnia</taxon>
    </lineage>
</organism>
<dbReference type="SUPFAM" id="SSF56219">
    <property type="entry name" value="DNase I-like"/>
    <property type="match status" value="1"/>
</dbReference>
<dbReference type="InterPro" id="IPR022343">
    <property type="entry name" value="GCR1-cAMP_receptor"/>
</dbReference>
<dbReference type="VEuPathDB" id="FungiDB:SPRG_07387"/>
<keyword evidence="4 6" id="KW-0472">Membrane</keyword>
<feature type="transmembrane region" description="Helical" evidence="6">
    <location>
        <begin position="123"/>
        <end position="143"/>
    </location>
</feature>
<dbReference type="InterPro" id="IPR036691">
    <property type="entry name" value="Endo/exonu/phosph_ase_sf"/>
</dbReference>
<feature type="transmembrane region" description="Helical" evidence="6">
    <location>
        <begin position="163"/>
        <end position="188"/>
    </location>
</feature>
<dbReference type="EMBL" id="KK583215">
    <property type="protein sequence ID" value="KDO27788.1"/>
    <property type="molecule type" value="Genomic_DNA"/>
</dbReference>
<evidence type="ECO:0000256" key="4">
    <source>
        <dbReference type="ARBA" id="ARBA00023136"/>
    </source>
</evidence>
<feature type="domain" description="Inositol polyphosphate-related phosphatase" evidence="7">
    <location>
        <begin position="305"/>
        <end position="667"/>
    </location>
</feature>
<feature type="region of interest" description="Disordered" evidence="5">
    <location>
        <begin position="519"/>
        <end position="538"/>
    </location>
</feature>
<gene>
    <name evidence="8" type="ORF">SPRG_07387</name>
</gene>
<feature type="transmembrane region" description="Helical" evidence="6">
    <location>
        <begin position="245"/>
        <end position="266"/>
    </location>
</feature>
<dbReference type="Gene3D" id="3.60.10.10">
    <property type="entry name" value="Endonuclease/exonuclease/phosphatase"/>
    <property type="match status" value="1"/>
</dbReference>
<feature type="transmembrane region" description="Helical" evidence="6">
    <location>
        <begin position="213"/>
        <end position="233"/>
    </location>
</feature>
<dbReference type="Proteomes" id="UP000030745">
    <property type="component" value="Unassembled WGS sequence"/>
</dbReference>
<dbReference type="GeneID" id="24129662"/>
<dbReference type="SMART" id="SM00128">
    <property type="entry name" value="IPPc"/>
    <property type="match status" value="1"/>
</dbReference>
<keyword evidence="9" id="KW-1185">Reference proteome</keyword>
<keyword evidence="3 6" id="KW-1133">Transmembrane helix</keyword>
<dbReference type="Pfam" id="PF22669">
    <property type="entry name" value="Exo_endo_phos2"/>
    <property type="match status" value="2"/>
</dbReference>
<dbReference type="PANTHER" id="PTHR11200">
    <property type="entry name" value="INOSITOL 5-PHOSPHATASE"/>
    <property type="match status" value="1"/>
</dbReference>
<accession>A0A067CBD4</accession>
<dbReference type="PRINTS" id="PR02001">
    <property type="entry name" value="GCR1CAMPR"/>
</dbReference>
<evidence type="ECO:0000313" key="9">
    <source>
        <dbReference type="Proteomes" id="UP000030745"/>
    </source>
</evidence>
<dbReference type="InterPro" id="IPR000300">
    <property type="entry name" value="IPPc"/>
</dbReference>
<evidence type="ECO:0000256" key="1">
    <source>
        <dbReference type="ARBA" id="ARBA00004141"/>
    </source>
</evidence>
<dbReference type="InterPro" id="IPR046985">
    <property type="entry name" value="IP5"/>
</dbReference>
<dbReference type="AlphaFoldDB" id="A0A067CBD4"/>
<feature type="transmembrane region" description="Helical" evidence="6">
    <location>
        <begin position="12"/>
        <end position="33"/>
    </location>
</feature>
<dbReference type="Gene3D" id="1.20.1070.10">
    <property type="entry name" value="Rhodopsin 7-helix transmembrane proteins"/>
    <property type="match status" value="1"/>
</dbReference>
<dbReference type="OrthoDB" id="62798at2759"/>
<keyword evidence="2 6" id="KW-0812">Transmembrane</keyword>
<dbReference type="GO" id="GO:0046856">
    <property type="term" value="P:phosphatidylinositol dephosphorylation"/>
    <property type="evidence" value="ECO:0007669"/>
    <property type="project" value="InterPro"/>
</dbReference>
<dbReference type="OMA" id="RYSADCE"/>
<dbReference type="GO" id="GO:0004439">
    <property type="term" value="F:phosphatidylinositol-4,5-bisphosphate 5-phosphatase activity"/>
    <property type="evidence" value="ECO:0007669"/>
    <property type="project" value="TreeGrafter"/>
</dbReference>
<feature type="transmembrane region" description="Helical" evidence="6">
    <location>
        <begin position="53"/>
        <end position="76"/>
    </location>
</feature>
<dbReference type="Pfam" id="PF05462">
    <property type="entry name" value="Dicty_CAR"/>
    <property type="match status" value="1"/>
</dbReference>
<evidence type="ECO:0000256" key="3">
    <source>
        <dbReference type="ARBA" id="ARBA00022989"/>
    </source>
</evidence>
<protein>
    <recommendedName>
        <fullName evidence="7">Inositol polyphosphate-related phosphatase domain-containing protein</fullName>
    </recommendedName>
</protein>
<evidence type="ECO:0000256" key="6">
    <source>
        <dbReference type="SAM" id="Phobius"/>
    </source>
</evidence>
<dbReference type="PANTHER" id="PTHR11200:SF275">
    <property type="entry name" value="LD06095P"/>
    <property type="match status" value="1"/>
</dbReference>